<evidence type="ECO:0000259" key="2">
    <source>
        <dbReference type="Pfam" id="PF02541"/>
    </source>
</evidence>
<evidence type="ECO:0000256" key="1">
    <source>
        <dbReference type="SAM" id="MobiDB-lite"/>
    </source>
</evidence>
<feature type="compositionally biased region" description="Basic residues" evidence="1">
    <location>
        <begin position="7"/>
        <end position="18"/>
    </location>
</feature>
<evidence type="ECO:0000313" key="3">
    <source>
        <dbReference type="EMBL" id="KCZ57157.1"/>
    </source>
</evidence>
<proteinExistence type="predicted"/>
<dbReference type="RefSeq" id="WP_051600952.1">
    <property type="nucleotide sequence ID" value="NZ_AWFF01000001.1"/>
</dbReference>
<sequence length="385" mass="41151">MADKKAAGRRGNRGRPRPAKASELYAAVDLGTNNCRLLVAAPHGKTFRVVDSHSQIARLGEGLHETGRLSDASIERAMDAMHAIRRKLKSHGVGKVRCIATEACRKAENGPDFIQRVHEETGLTFKIIGAKEEARLASIGCHDLIGGDAPSVLVVDIGGGSTELSWLNAEMARANGLKGLIHRAPIQNWTSLPLGVVTLTEAFAHLPETESYTAMMEHCTGVIDAWQGTPAIRSAMGQRGAHLIGTSGTVTCLAGVHLKLDRYRRDRVDGTWLSRKSGQDVLRLLVESGPEGRAALPTIGEERAGLMLAGCAILESLWTSFPAGRMRVGDRGLREGLLLSMMYGQKKPRRKRRGGRGGKKAGEAGHETAQASTSNTNSGEAGHAG</sequence>
<dbReference type="PANTHER" id="PTHR30005">
    <property type="entry name" value="EXOPOLYPHOSPHATASE"/>
    <property type="match status" value="1"/>
</dbReference>
<dbReference type="Proteomes" id="UP000027037">
    <property type="component" value="Unassembled WGS sequence"/>
</dbReference>
<dbReference type="Gene3D" id="3.30.420.40">
    <property type="match status" value="1"/>
</dbReference>
<dbReference type="InterPro" id="IPR050273">
    <property type="entry name" value="GppA/Ppx_hydrolase"/>
</dbReference>
<accession>A0A062UFV2</accession>
<dbReference type="Gene3D" id="3.30.420.150">
    <property type="entry name" value="Exopolyphosphatase. Domain 2"/>
    <property type="match status" value="1"/>
</dbReference>
<comment type="caution">
    <text evidence="3">The sequence shown here is derived from an EMBL/GenBank/DDBJ whole genome shotgun (WGS) entry which is preliminary data.</text>
</comment>
<feature type="region of interest" description="Disordered" evidence="1">
    <location>
        <begin position="1"/>
        <end position="20"/>
    </location>
</feature>
<reference evidence="3 4" key="1">
    <citation type="journal article" date="2014" name="Antonie Van Leeuwenhoek">
        <title>Hyphomonas beringensis sp. nov. and Hyphomonas chukchiensis sp. nov., isolated from surface seawater of the Bering Sea and Chukchi Sea.</title>
        <authorList>
            <person name="Li C."/>
            <person name="Lai Q."/>
            <person name="Li G."/>
            <person name="Dong C."/>
            <person name="Wang J."/>
            <person name="Liao Y."/>
            <person name="Shao Z."/>
        </authorList>
    </citation>
    <scope>NUCLEOTIDE SEQUENCE [LARGE SCALE GENOMIC DNA]</scope>
    <source>
        <strain evidence="3 4">25B14_1</strain>
    </source>
</reference>
<dbReference type="STRING" id="1280946.HY29_00075"/>
<dbReference type="SUPFAM" id="SSF53067">
    <property type="entry name" value="Actin-like ATPase domain"/>
    <property type="match status" value="2"/>
</dbReference>
<keyword evidence="4" id="KW-1185">Reference proteome</keyword>
<protein>
    <recommendedName>
        <fullName evidence="2">Ppx/GppA phosphatase N-terminal domain-containing protein</fullName>
    </recommendedName>
</protein>
<dbReference type="GO" id="GO:0016462">
    <property type="term" value="F:pyrophosphatase activity"/>
    <property type="evidence" value="ECO:0007669"/>
    <property type="project" value="TreeGrafter"/>
</dbReference>
<dbReference type="EMBL" id="AWFF01000001">
    <property type="protein sequence ID" value="KCZ57157.1"/>
    <property type="molecule type" value="Genomic_DNA"/>
</dbReference>
<feature type="compositionally biased region" description="Polar residues" evidence="1">
    <location>
        <begin position="369"/>
        <end position="379"/>
    </location>
</feature>
<dbReference type="Pfam" id="PF02541">
    <property type="entry name" value="Ppx-GppA"/>
    <property type="match status" value="1"/>
</dbReference>
<evidence type="ECO:0000313" key="4">
    <source>
        <dbReference type="Proteomes" id="UP000027037"/>
    </source>
</evidence>
<dbReference type="PANTHER" id="PTHR30005:SF0">
    <property type="entry name" value="RETROGRADE REGULATION PROTEIN 2"/>
    <property type="match status" value="1"/>
</dbReference>
<dbReference type="OrthoDB" id="9793035at2"/>
<feature type="region of interest" description="Disordered" evidence="1">
    <location>
        <begin position="344"/>
        <end position="385"/>
    </location>
</feature>
<organism evidence="3 4">
    <name type="scientific">Hyphomonas beringensis</name>
    <dbReference type="NCBI Taxonomy" id="1280946"/>
    <lineage>
        <taxon>Bacteria</taxon>
        <taxon>Pseudomonadati</taxon>
        <taxon>Pseudomonadota</taxon>
        <taxon>Alphaproteobacteria</taxon>
        <taxon>Hyphomonadales</taxon>
        <taxon>Hyphomonadaceae</taxon>
        <taxon>Hyphomonas</taxon>
    </lineage>
</organism>
<gene>
    <name evidence="3" type="ORF">HY29_00075</name>
</gene>
<feature type="compositionally biased region" description="Basic residues" evidence="1">
    <location>
        <begin position="346"/>
        <end position="359"/>
    </location>
</feature>
<dbReference type="CDD" id="cd24054">
    <property type="entry name" value="ASKHA_NBD_AaPPX-GppA_MtPPX2-like"/>
    <property type="match status" value="1"/>
</dbReference>
<dbReference type="InterPro" id="IPR043129">
    <property type="entry name" value="ATPase_NBD"/>
</dbReference>
<dbReference type="eggNOG" id="COG0248">
    <property type="taxonomic scope" value="Bacteria"/>
</dbReference>
<feature type="domain" description="Ppx/GppA phosphatase N-terminal" evidence="2">
    <location>
        <begin position="42"/>
        <end position="342"/>
    </location>
</feature>
<name>A0A062UFV2_9PROT</name>
<dbReference type="AlphaFoldDB" id="A0A062UFV2"/>
<dbReference type="PATRIC" id="fig|1280946.3.peg.16"/>
<dbReference type="InterPro" id="IPR003695">
    <property type="entry name" value="Ppx_GppA_N"/>
</dbReference>